<evidence type="ECO:0008006" key="3">
    <source>
        <dbReference type="Google" id="ProtNLM"/>
    </source>
</evidence>
<protein>
    <recommendedName>
        <fullName evidence="3">Sulfatase N-terminal domain-containing protein</fullName>
    </recommendedName>
</protein>
<feature type="non-terminal residue" evidence="2">
    <location>
        <position position="250"/>
    </location>
</feature>
<comment type="caution">
    <text evidence="2">The sequence shown here is derived from an EMBL/GenBank/DDBJ whole genome shotgun (WGS) entry which is preliminary data.</text>
</comment>
<evidence type="ECO:0000256" key="1">
    <source>
        <dbReference type="SAM" id="Phobius"/>
    </source>
</evidence>
<dbReference type="PANTHER" id="PTHR47371">
    <property type="entry name" value="LIPOTEICHOIC ACID SYNTHASE"/>
    <property type="match status" value="1"/>
</dbReference>
<proteinExistence type="predicted"/>
<feature type="transmembrane region" description="Helical" evidence="1">
    <location>
        <begin position="79"/>
        <end position="101"/>
    </location>
</feature>
<keyword evidence="1" id="KW-0812">Transmembrane</keyword>
<gene>
    <name evidence="2" type="ORF">LCGC14_2909740</name>
</gene>
<accession>A0A0F8ZZQ1</accession>
<reference evidence="2" key="1">
    <citation type="journal article" date="2015" name="Nature">
        <title>Complex archaea that bridge the gap between prokaryotes and eukaryotes.</title>
        <authorList>
            <person name="Spang A."/>
            <person name="Saw J.H."/>
            <person name="Jorgensen S.L."/>
            <person name="Zaremba-Niedzwiedzka K."/>
            <person name="Martijn J."/>
            <person name="Lind A.E."/>
            <person name="van Eijk R."/>
            <person name="Schleper C."/>
            <person name="Guy L."/>
            <person name="Ettema T.J."/>
        </authorList>
    </citation>
    <scope>NUCLEOTIDE SEQUENCE</scope>
</reference>
<feature type="transmembrane region" description="Helical" evidence="1">
    <location>
        <begin position="29"/>
        <end position="50"/>
    </location>
</feature>
<sequence>MSFSFPWIMSISLLALGYYLLIRQWFPIALRLLFSAFFMLSISLFVLYAVSDYFTAEGINSAVIYHITQGVEGAGYSEYTGLITVSIAVLALGLFLSYWMIASPGQRPAGRTNNAYVAVVTICASLLLNPASADLYDLFLKPSPSNAAESGKGDFYKYYRQSSLKQIGEKKNLVYIYAESLERTYFDESVFPGLITGLRELESRSTTFTNIRQVENTTWTIAGLVSSQCGLPLLTPSHGNSMRGVDKFLS</sequence>
<keyword evidence="1" id="KW-0472">Membrane</keyword>
<feature type="transmembrane region" description="Helical" evidence="1">
    <location>
        <begin position="113"/>
        <end position="131"/>
    </location>
</feature>
<dbReference type="InterPro" id="IPR050448">
    <property type="entry name" value="OpgB/LTA_synthase_biosynth"/>
</dbReference>
<feature type="transmembrane region" description="Helical" evidence="1">
    <location>
        <begin position="6"/>
        <end position="22"/>
    </location>
</feature>
<dbReference type="PANTHER" id="PTHR47371:SF3">
    <property type="entry name" value="PHOSPHOGLYCEROL TRANSFERASE I"/>
    <property type="match status" value="1"/>
</dbReference>
<organism evidence="2">
    <name type="scientific">marine sediment metagenome</name>
    <dbReference type="NCBI Taxonomy" id="412755"/>
    <lineage>
        <taxon>unclassified sequences</taxon>
        <taxon>metagenomes</taxon>
        <taxon>ecological metagenomes</taxon>
    </lineage>
</organism>
<dbReference type="EMBL" id="LAZR01057544">
    <property type="protein sequence ID" value="KKK71854.1"/>
    <property type="molecule type" value="Genomic_DNA"/>
</dbReference>
<dbReference type="AlphaFoldDB" id="A0A0F8ZZQ1"/>
<keyword evidence="1" id="KW-1133">Transmembrane helix</keyword>
<name>A0A0F8ZZQ1_9ZZZZ</name>
<evidence type="ECO:0000313" key="2">
    <source>
        <dbReference type="EMBL" id="KKK71854.1"/>
    </source>
</evidence>